<name>A0A9D2JDZ6_9ACTN</name>
<feature type="domain" description="Deacetylase sirtuin-type" evidence="3">
    <location>
        <begin position="1"/>
        <end position="294"/>
    </location>
</feature>
<organism evidence="4 5">
    <name type="scientific">Candidatus Olsenella pullistercoris</name>
    <dbReference type="NCBI Taxonomy" id="2838712"/>
    <lineage>
        <taxon>Bacteria</taxon>
        <taxon>Bacillati</taxon>
        <taxon>Actinomycetota</taxon>
        <taxon>Coriobacteriia</taxon>
        <taxon>Coriobacteriales</taxon>
        <taxon>Atopobiaceae</taxon>
        <taxon>Olsenella</taxon>
    </lineage>
</organism>
<protein>
    <submittedName>
        <fullName evidence="4">Sir2 silent information regulator family NAD-dependent deacetylase</fullName>
    </submittedName>
</protein>
<evidence type="ECO:0000313" key="4">
    <source>
        <dbReference type="EMBL" id="HIZ45817.1"/>
    </source>
</evidence>
<sequence>MTGRLARALDEADAIVVGAGAGLSTSAGLTCSGPRFEAIFGDFIEKYHFQDMYSGGFHPFDSFEEHWAYWSRYIWCNRYFPAPGTAYADLLELVRDRDHFVLTTNVDHQFQLAGFDRRRLFYTQGDYGLLQCSVPCHARTYDNEQLVRAMVEAQGYSIASDGSLALPPGARPAMSAPSELVPHCPVCGRPMAMNLRADDTFVEDEGWHAAALRYQDFSRRHQRGCVLYLELGVGWNTPVIVKFPFWQDVEQNPRATYACVNLGEAVAPAAIERRSVLIDGDIAATLRALARARA</sequence>
<feature type="binding site" evidence="2">
    <location>
        <position position="132"/>
    </location>
    <ligand>
        <name>Zn(2+)</name>
        <dbReference type="ChEBI" id="CHEBI:29105"/>
    </ligand>
</feature>
<dbReference type="SUPFAM" id="SSF52467">
    <property type="entry name" value="DHS-like NAD/FAD-binding domain"/>
    <property type="match status" value="1"/>
</dbReference>
<proteinExistence type="predicted"/>
<accession>A0A9D2JDZ6</accession>
<dbReference type="InterPro" id="IPR026590">
    <property type="entry name" value="Ssirtuin_cat_dom"/>
</dbReference>
<reference evidence="4" key="2">
    <citation type="submission" date="2021-04" db="EMBL/GenBank/DDBJ databases">
        <authorList>
            <person name="Gilroy R."/>
        </authorList>
    </citation>
    <scope>NUCLEOTIDE SEQUENCE</scope>
    <source>
        <strain evidence="4">ChiHjej12B11-14209</strain>
    </source>
</reference>
<gene>
    <name evidence="4" type="ORF">IAA19_02195</name>
</gene>
<keyword evidence="2" id="KW-0479">Metal-binding</keyword>
<feature type="binding site" evidence="2">
    <location>
        <position position="184"/>
    </location>
    <ligand>
        <name>Zn(2+)</name>
        <dbReference type="ChEBI" id="CHEBI:29105"/>
    </ligand>
</feature>
<evidence type="ECO:0000256" key="2">
    <source>
        <dbReference type="PROSITE-ProRule" id="PRU00236"/>
    </source>
</evidence>
<reference evidence="4" key="1">
    <citation type="journal article" date="2021" name="PeerJ">
        <title>Extensive microbial diversity within the chicken gut microbiome revealed by metagenomics and culture.</title>
        <authorList>
            <person name="Gilroy R."/>
            <person name="Ravi A."/>
            <person name="Getino M."/>
            <person name="Pursley I."/>
            <person name="Horton D.L."/>
            <person name="Alikhan N.F."/>
            <person name="Baker D."/>
            <person name="Gharbi K."/>
            <person name="Hall N."/>
            <person name="Watson M."/>
            <person name="Adriaenssens E.M."/>
            <person name="Foster-Nyarko E."/>
            <person name="Jarju S."/>
            <person name="Secka A."/>
            <person name="Antonio M."/>
            <person name="Oren A."/>
            <person name="Chaudhuri R.R."/>
            <person name="La Ragione R."/>
            <person name="Hildebrand F."/>
            <person name="Pallen M.J."/>
        </authorList>
    </citation>
    <scope>NUCLEOTIDE SEQUENCE</scope>
    <source>
        <strain evidence="4">ChiHjej12B11-14209</strain>
    </source>
</reference>
<dbReference type="EMBL" id="DXBM01000020">
    <property type="protein sequence ID" value="HIZ45817.1"/>
    <property type="molecule type" value="Genomic_DNA"/>
</dbReference>
<comment type="caution">
    <text evidence="4">The sequence shown here is derived from an EMBL/GenBank/DDBJ whole genome shotgun (WGS) entry which is preliminary data.</text>
</comment>
<dbReference type="PROSITE" id="PS50305">
    <property type="entry name" value="SIRTUIN"/>
    <property type="match status" value="1"/>
</dbReference>
<evidence type="ECO:0000259" key="3">
    <source>
        <dbReference type="PROSITE" id="PS50305"/>
    </source>
</evidence>
<feature type="binding site" evidence="2">
    <location>
        <position position="136"/>
    </location>
    <ligand>
        <name>Zn(2+)</name>
        <dbReference type="ChEBI" id="CHEBI:29105"/>
    </ligand>
</feature>
<keyword evidence="2" id="KW-0862">Zinc</keyword>
<dbReference type="InterPro" id="IPR029035">
    <property type="entry name" value="DHS-like_NAD/FAD-binding_dom"/>
</dbReference>
<feature type="binding site" evidence="2">
    <location>
        <position position="187"/>
    </location>
    <ligand>
        <name>Zn(2+)</name>
        <dbReference type="ChEBI" id="CHEBI:29105"/>
    </ligand>
</feature>
<dbReference type="Gene3D" id="3.40.50.1220">
    <property type="entry name" value="TPP-binding domain"/>
    <property type="match status" value="1"/>
</dbReference>
<dbReference type="Proteomes" id="UP000824062">
    <property type="component" value="Unassembled WGS sequence"/>
</dbReference>
<dbReference type="GO" id="GO:0046872">
    <property type="term" value="F:metal ion binding"/>
    <property type="evidence" value="ECO:0007669"/>
    <property type="project" value="UniProtKB-KW"/>
</dbReference>
<keyword evidence="1" id="KW-0520">NAD</keyword>
<evidence type="ECO:0000256" key="1">
    <source>
        <dbReference type="ARBA" id="ARBA00023027"/>
    </source>
</evidence>
<evidence type="ECO:0000313" key="5">
    <source>
        <dbReference type="Proteomes" id="UP000824062"/>
    </source>
</evidence>
<comment type="caution">
    <text evidence="2">Lacks conserved residue(s) required for the propagation of feature annotation.</text>
</comment>
<dbReference type="AlphaFoldDB" id="A0A9D2JDZ6"/>